<dbReference type="RefSeq" id="XP_031908502.1">
    <property type="nucleotide sequence ID" value="XM_032056006.1"/>
</dbReference>
<dbReference type="AlphaFoldDB" id="A0A5N6SF04"/>
<evidence type="ECO:0000313" key="1">
    <source>
        <dbReference type="EMBL" id="KAE8132439.1"/>
    </source>
</evidence>
<keyword evidence="2" id="KW-1185">Reference proteome</keyword>
<sequence>MVILRYMINRRLCILPPASATLILSVFYSRLQLMSIAALTVASLHCTSRQRMPTASFSSCSSIIQTSI</sequence>
<gene>
    <name evidence="1" type="ORF">BDV38DRAFT_261191</name>
</gene>
<name>A0A5N6SF04_ASPPS</name>
<reference evidence="1 2" key="1">
    <citation type="submission" date="2019-04" db="EMBL/GenBank/DDBJ databases">
        <title>Friends and foes A comparative genomics study of 23 Aspergillus species from section Flavi.</title>
        <authorList>
            <consortium name="DOE Joint Genome Institute"/>
            <person name="Kjaerbolling I."/>
            <person name="Vesth T."/>
            <person name="Frisvad J.C."/>
            <person name="Nybo J.L."/>
            <person name="Theobald S."/>
            <person name="Kildgaard S."/>
            <person name="Isbrandt T."/>
            <person name="Kuo A."/>
            <person name="Sato A."/>
            <person name="Lyhne E.K."/>
            <person name="Kogle M.E."/>
            <person name="Wiebenga A."/>
            <person name="Kun R.S."/>
            <person name="Lubbers R.J."/>
            <person name="Makela M.R."/>
            <person name="Barry K."/>
            <person name="Chovatia M."/>
            <person name="Clum A."/>
            <person name="Daum C."/>
            <person name="Haridas S."/>
            <person name="He G."/>
            <person name="LaButti K."/>
            <person name="Lipzen A."/>
            <person name="Mondo S."/>
            <person name="Riley R."/>
            <person name="Salamov A."/>
            <person name="Simmons B.A."/>
            <person name="Magnuson J.K."/>
            <person name="Henrissat B."/>
            <person name="Mortensen U.H."/>
            <person name="Larsen T.O."/>
            <person name="Devries R.P."/>
            <person name="Grigoriev I.V."/>
            <person name="Machida M."/>
            <person name="Baker S.E."/>
            <person name="Andersen M.R."/>
        </authorList>
    </citation>
    <scope>NUCLEOTIDE SEQUENCE [LARGE SCALE GENOMIC DNA]</scope>
    <source>
        <strain evidence="1 2">CBS 117625</strain>
    </source>
</reference>
<dbReference type="GeneID" id="43640216"/>
<protein>
    <submittedName>
        <fullName evidence="1">Uncharacterized protein</fullName>
    </submittedName>
</protein>
<proteinExistence type="predicted"/>
<organism evidence="1 2">
    <name type="scientific">Aspergillus pseudotamarii</name>
    <dbReference type="NCBI Taxonomy" id="132259"/>
    <lineage>
        <taxon>Eukaryota</taxon>
        <taxon>Fungi</taxon>
        <taxon>Dikarya</taxon>
        <taxon>Ascomycota</taxon>
        <taxon>Pezizomycotina</taxon>
        <taxon>Eurotiomycetes</taxon>
        <taxon>Eurotiomycetidae</taxon>
        <taxon>Eurotiales</taxon>
        <taxon>Aspergillaceae</taxon>
        <taxon>Aspergillus</taxon>
        <taxon>Aspergillus subgen. Circumdati</taxon>
    </lineage>
</organism>
<dbReference type="Proteomes" id="UP000325672">
    <property type="component" value="Unassembled WGS sequence"/>
</dbReference>
<dbReference type="EMBL" id="ML743633">
    <property type="protein sequence ID" value="KAE8132439.1"/>
    <property type="molecule type" value="Genomic_DNA"/>
</dbReference>
<accession>A0A5N6SF04</accession>
<evidence type="ECO:0000313" key="2">
    <source>
        <dbReference type="Proteomes" id="UP000325672"/>
    </source>
</evidence>